<dbReference type="OrthoDB" id="9799526at2"/>
<keyword evidence="1" id="KW-0812">Transmembrane</keyword>
<keyword evidence="3" id="KW-1185">Reference proteome</keyword>
<name>A0A1M5V3R8_9FIRM</name>
<dbReference type="RefSeq" id="WP_073028527.1">
    <property type="nucleotide sequence ID" value="NZ_FQXJ01000004.1"/>
</dbReference>
<dbReference type="STRING" id="1121420.SAMN02746098_01176"/>
<reference evidence="3" key="1">
    <citation type="submission" date="2016-11" db="EMBL/GenBank/DDBJ databases">
        <authorList>
            <person name="Varghese N."/>
            <person name="Submissions S."/>
        </authorList>
    </citation>
    <scope>NUCLEOTIDE SEQUENCE [LARGE SCALE GENOMIC DNA]</scope>
    <source>
        <strain evidence="3">DSM 15449</strain>
    </source>
</reference>
<dbReference type="Proteomes" id="UP000183954">
    <property type="component" value="Unassembled WGS sequence"/>
</dbReference>
<organism evidence="2 3">
    <name type="scientific">Desulfosporosinus lacus DSM 15449</name>
    <dbReference type="NCBI Taxonomy" id="1121420"/>
    <lineage>
        <taxon>Bacteria</taxon>
        <taxon>Bacillati</taxon>
        <taxon>Bacillota</taxon>
        <taxon>Clostridia</taxon>
        <taxon>Eubacteriales</taxon>
        <taxon>Desulfitobacteriaceae</taxon>
        <taxon>Desulfosporosinus</taxon>
    </lineage>
</organism>
<evidence type="ECO:0000256" key="1">
    <source>
        <dbReference type="SAM" id="Phobius"/>
    </source>
</evidence>
<keyword evidence="1" id="KW-0472">Membrane</keyword>
<protein>
    <recommendedName>
        <fullName evidence="4">Flp pilus-assembly TadE/G-like</fullName>
    </recommendedName>
</protein>
<accession>A0A1M5V3R8</accession>
<feature type="transmembrane region" description="Helical" evidence="1">
    <location>
        <begin position="12"/>
        <end position="34"/>
    </location>
</feature>
<evidence type="ECO:0000313" key="3">
    <source>
        <dbReference type="Proteomes" id="UP000183954"/>
    </source>
</evidence>
<dbReference type="AlphaFoldDB" id="A0A1M5V3R8"/>
<dbReference type="EMBL" id="FQXJ01000004">
    <property type="protein sequence ID" value="SHH69593.1"/>
    <property type="molecule type" value="Genomic_DNA"/>
</dbReference>
<sequence>MKNLLKNKGGDGSLIAVVIVISILLISSSVYEYIRLTIIARGVRDAVQSSIISVATTNYDEVYNGLREGYSGGYSLEGSSWDESLDTGDIYSQLDSTLGLTRQNGKHVKYARETLEYSLWGLNVAIINAPFAPSNADSAGKFLAEATLELEVPLSFGWESLPPMCITLHVKASYTPKF</sequence>
<gene>
    <name evidence="2" type="ORF">SAMN02746098_01176</name>
</gene>
<evidence type="ECO:0008006" key="4">
    <source>
        <dbReference type="Google" id="ProtNLM"/>
    </source>
</evidence>
<evidence type="ECO:0000313" key="2">
    <source>
        <dbReference type="EMBL" id="SHH69593.1"/>
    </source>
</evidence>
<keyword evidence="1" id="KW-1133">Transmembrane helix</keyword>
<proteinExistence type="predicted"/>